<feature type="domain" description="Sushi" evidence="6">
    <location>
        <begin position="452"/>
        <end position="512"/>
    </location>
</feature>
<feature type="domain" description="Sushi" evidence="6">
    <location>
        <begin position="392"/>
        <end position="451"/>
    </location>
</feature>
<dbReference type="SUPFAM" id="SSF57535">
    <property type="entry name" value="Complement control module/SCR domain"/>
    <property type="match status" value="11"/>
</dbReference>
<dbReference type="Proteomes" id="UP000030746">
    <property type="component" value="Unassembled WGS sequence"/>
</dbReference>
<dbReference type="Gene3D" id="2.10.70.10">
    <property type="entry name" value="Complement Module, domain 1"/>
    <property type="match status" value="11"/>
</dbReference>
<dbReference type="OrthoDB" id="6159920at2759"/>
<dbReference type="HOGENOM" id="CLU_013179_0_0_1"/>
<dbReference type="InterPro" id="IPR035976">
    <property type="entry name" value="Sushi/SCR/CCP_sf"/>
</dbReference>
<evidence type="ECO:0000256" key="3">
    <source>
        <dbReference type="ARBA" id="ARBA00023157"/>
    </source>
</evidence>
<dbReference type="GeneID" id="20239167"/>
<evidence type="ECO:0000313" key="8">
    <source>
        <dbReference type="Proteomes" id="UP000030746"/>
    </source>
</evidence>
<dbReference type="CDD" id="cd00033">
    <property type="entry name" value="CCP"/>
    <property type="match status" value="5"/>
</dbReference>
<proteinExistence type="predicted"/>
<keyword evidence="2" id="KW-0677">Repeat</keyword>
<evidence type="ECO:0000259" key="6">
    <source>
        <dbReference type="PROSITE" id="PS50923"/>
    </source>
</evidence>
<sequence>MECKKGFEMVQGIECIEGEWIYQTPICTAKDCGDIPQGFLSSGNASDTTFPNIAKYTCDEGHEYFSGKTELSCLASGQWETDVLACQPKDCGLPPPGISSTVTVNGGTTFPNTASYNCDDGHYIDGGKIEISCLASGKWETDVLVCEAKDCGAVPPGNFSTGTAASGTTYPNKADYTCNEGHEEASGDFSIKCLASGQWDVANILVCQAKDCGAVPPGNFSTGTAASGTTYPNKAEYTCNEGHEEASGDISIKCLASGQWDVANILVCQAKDCGDLPPGTLSTGKGNGRSTFPNTANYTCDEGHERVSGKTEISCLASGQWETGVLVCKAKDCGPHPQGILSMVTDLEVGTTYPNIASYTCKEGHERASGQTSIRCLESGQWESDVLVCEPKDCGDLPQGTFSSGIANGGSTFSYTATYTCYEGHPPLSGKAEISCLASGLWETDILRCHTKDCGAVPPGNFSTGTAASGTTYPNKADYTCNEGHEEASGDISIKCLASGQWDVANILVCQAKDCGAVPPGNFSTGTAASGTTYPNKAEYTCNEGHEEASGDISIKCLASGQWDVANILVCQAKDCGAVPPGNFSTGTAASGTTYPNKADYTCNEGHEEASGDISIKCLASGQWDVANILVCQAKDCGDLPPGTLSTGKGNGRSTFPNTANYTCDEGHERVSGKTEISCLASGQWETGVLVCKAKDCGPHPQECKYYIINDAYLAFDDDLYMDEDGSTQAQCDKDCQEDAKCTVGVLEEDVCYLFRKPVIFYSYDLDFNQCIATCIQMDECLLLDHLASDICYIYNDTPKNDQSGLEIIDESNGDKIVEKIC</sequence>
<dbReference type="STRING" id="225164.V4AFQ9"/>
<evidence type="ECO:0000256" key="1">
    <source>
        <dbReference type="ARBA" id="ARBA00022659"/>
    </source>
</evidence>
<feature type="domain" description="Sushi" evidence="6">
    <location>
        <begin position="574"/>
        <end position="634"/>
    </location>
</feature>
<dbReference type="EMBL" id="KB202124">
    <property type="protein sequence ID" value="ESO92226.1"/>
    <property type="molecule type" value="Genomic_DNA"/>
</dbReference>
<protein>
    <recommendedName>
        <fullName evidence="6">Sushi domain-containing protein</fullName>
    </recommendedName>
</protein>
<feature type="disulfide bond" evidence="5">
    <location>
        <begin position="333"/>
        <end position="376"/>
    </location>
</feature>
<dbReference type="PANTHER" id="PTHR19325:SF567">
    <property type="entry name" value="SUSHI, VON WILLEBRAND FACTOR TYPE A, EGF AND PENTRAXIN DOMAIN-CONTAINING PROTEIN 1-LIKE"/>
    <property type="match status" value="1"/>
</dbReference>
<organism evidence="7 8">
    <name type="scientific">Lottia gigantea</name>
    <name type="common">Giant owl limpet</name>
    <dbReference type="NCBI Taxonomy" id="225164"/>
    <lineage>
        <taxon>Eukaryota</taxon>
        <taxon>Metazoa</taxon>
        <taxon>Spiralia</taxon>
        <taxon>Lophotrochozoa</taxon>
        <taxon>Mollusca</taxon>
        <taxon>Gastropoda</taxon>
        <taxon>Patellogastropoda</taxon>
        <taxon>Lottioidea</taxon>
        <taxon>Lottiidae</taxon>
        <taxon>Lottia</taxon>
    </lineage>
</organism>
<feature type="domain" description="Sushi" evidence="6">
    <location>
        <begin position="1"/>
        <end position="29"/>
    </location>
</feature>
<dbReference type="InterPro" id="IPR050350">
    <property type="entry name" value="Compl-Cell_Adhes-Reg"/>
</dbReference>
<evidence type="ECO:0000256" key="2">
    <source>
        <dbReference type="ARBA" id="ARBA00022737"/>
    </source>
</evidence>
<feature type="domain" description="Sushi" evidence="6">
    <location>
        <begin position="30"/>
        <end position="88"/>
    </location>
</feature>
<dbReference type="OMA" id="GSMECKD"/>
<dbReference type="CTD" id="20239167"/>
<name>V4AFQ9_LOTGI</name>
<feature type="domain" description="Sushi" evidence="6">
    <location>
        <begin position="331"/>
        <end position="391"/>
    </location>
</feature>
<keyword evidence="4" id="KW-0325">Glycoprotein</keyword>
<feature type="domain" description="Sushi" evidence="6">
    <location>
        <begin position="513"/>
        <end position="573"/>
    </location>
</feature>
<evidence type="ECO:0000256" key="5">
    <source>
        <dbReference type="PROSITE-ProRule" id="PRU00302"/>
    </source>
</evidence>
<keyword evidence="8" id="KW-1185">Reference proteome</keyword>
<dbReference type="SMART" id="SM00032">
    <property type="entry name" value="CCP"/>
    <property type="match status" value="11"/>
</dbReference>
<evidence type="ECO:0000256" key="4">
    <source>
        <dbReference type="ARBA" id="ARBA00023180"/>
    </source>
</evidence>
<keyword evidence="1 5" id="KW-0768">Sushi</keyword>
<feature type="domain" description="Sushi" evidence="6">
    <location>
        <begin position="89"/>
        <end position="148"/>
    </location>
</feature>
<feature type="domain" description="Sushi" evidence="6">
    <location>
        <begin position="635"/>
        <end position="694"/>
    </location>
</feature>
<comment type="caution">
    <text evidence="5">Lacks conserved residue(s) required for the propagation of feature annotation.</text>
</comment>
<dbReference type="PROSITE" id="PS50923">
    <property type="entry name" value="SUSHI"/>
    <property type="match status" value="12"/>
</dbReference>
<keyword evidence="3 5" id="KW-1015">Disulfide bond</keyword>
<dbReference type="RefSeq" id="XP_009057147.1">
    <property type="nucleotide sequence ID" value="XM_009058899.1"/>
</dbReference>
<feature type="domain" description="Sushi" evidence="6">
    <location>
        <begin position="149"/>
        <end position="209"/>
    </location>
</feature>
<evidence type="ECO:0000313" key="7">
    <source>
        <dbReference type="EMBL" id="ESO92226.1"/>
    </source>
</evidence>
<dbReference type="PANTHER" id="PTHR19325">
    <property type="entry name" value="COMPLEMENT COMPONENT-RELATED SUSHI DOMAIN-CONTAINING"/>
    <property type="match status" value="1"/>
</dbReference>
<dbReference type="AlphaFoldDB" id="V4AFQ9"/>
<dbReference type="KEGG" id="lgi:LOTGIDRAFT_162881"/>
<feature type="domain" description="Sushi" evidence="6">
    <location>
        <begin position="271"/>
        <end position="330"/>
    </location>
</feature>
<reference evidence="7 8" key="1">
    <citation type="journal article" date="2013" name="Nature">
        <title>Insights into bilaterian evolution from three spiralian genomes.</title>
        <authorList>
            <person name="Simakov O."/>
            <person name="Marletaz F."/>
            <person name="Cho S.J."/>
            <person name="Edsinger-Gonzales E."/>
            <person name="Havlak P."/>
            <person name="Hellsten U."/>
            <person name="Kuo D.H."/>
            <person name="Larsson T."/>
            <person name="Lv J."/>
            <person name="Arendt D."/>
            <person name="Savage R."/>
            <person name="Osoegawa K."/>
            <person name="de Jong P."/>
            <person name="Grimwood J."/>
            <person name="Chapman J.A."/>
            <person name="Shapiro H."/>
            <person name="Aerts A."/>
            <person name="Otillar R.P."/>
            <person name="Terry A.Y."/>
            <person name="Boore J.L."/>
            <person name="Grigoriev I.V."/>
            <person name="Lindberg D.R."/>
            <person name="Seaver E.C."/>
            <person name="Weisblat D.A."/>
            <person name="Putnam N.H."/>
            <person name="Rokhsar D.S."/>
        </authorList>
    </citation>
    <scope>NUCLEOTIDE SEQUENCE [LARGE SCALE GENOMIC DNA]</scope>
</reference>
<dbReference type="Pfam" id="PF00084">
    <property type="entry name" value="Sushi"/>
    <property type="match status" value="10"/>
</dbReference>
<dbReference type="InterPro" id="IPR000436">
    <property type="entry name" value="Sushi_SCR_CCP_dom"/>
</dbReference>
<gene>
    <name evidence="7" type="ORF">LOTGIDRAFT_162881</name>
</gene>
<feature type="domain" description="Sushi" evidence="6">
    <location>
        <begin position="210"/>
        <end position="270"/>
    </location>
</feature>
<accession>V4AFQ9</accession>